<dbReference type="Pfam" id="PF02230">
    <property type="entry name" value="Abhydrolase_2"/>
    <property type="match status" value="1"/>
</dbReference>
<feature type="domain" description="Phospholipase/carboxylesterase/thioesterase" evidence="2">
    <location>
        <begin position="83"/>
        <end position="270"/>
    </location>
</feature>
<dbReference type="InterPro" id="IPR050565">
    <property type="entry name" value="LYPA1-2/EST-like"/>
</dbReference>
<gene>
    <name evidence="3" type="ORF">KFE25_009343</name>
</gene>
<dbReference type="Proteomes" id="UP000751190">
    <property type="component" value="Unassembled WGS sequence"/>
</dbReference>
<reference evidence="3" key="1">
    <citation type="submission" date="2021-05" db="EMBL/GenBank/DDBJ databases">
        <title>The genome of the haptophyte Pavlova lutheri (Diacronema luteri, Pavlovales) - a model for lipid biosynthesis in eukaryotic algae.</title>
        <authorList>
            <person name="Hulatt C.J."/>
            <person name="Posewitz M.C."/>
        </authorList>
    </citation>
    <scope>NUCLEOTIDE SEQUENCE</scope>
    <source>
        <strain evidence="3">NIVA-4/92</strain>
    </source>
</reference>
<organism evidence="3 4">
    <name type="scientific">Diacronema lutheri</name>
    <name type="common">Unicellular marine alga</name>
    <name type="synonym">Monochrysis lutheri</name>
    <dbReference type="NCBI Taxonomy" id="2081491"/>
    <lineage>
        <taxon>Eukaryota</taxon>
        <taxon>Haptista</taxon>
        <taxon>Haptophyta</taxon>
        <taxon>Pavlovophyceae</taxon>
        <taxon>Pavlovales</taxon>
        <taxon>Pavlovaceae</taxon>
        <taxon>Diacronema</taxon>
    </lineage>
</organism>
<dbReference type="PANTHER" id="PTHR10655:SF67">
    <property type="entry name" value="PHOSPHOLIPASE_CARBOXYLESTERASE SUPERFAMILY (AFU_ORTHOLOGUE AFUA_5G09340)"/>
    <property type="match status" value="1"/>
</dbReference>
<accession>A0A8J5XY55</accession>
<dbReference type="InterPro" id="IPR003140">
    <property type="entry name" value="PLipase/COase/thioEstase"/>
</dbReference>
<keyword evidence="4" id="KW-1185">Reference proteome</keyword>
<proteinExistence type="inferred from homology"/>
<dbReference type="SUPFAM" id="SSF53474">
    <property type="entry name" value="alpha/beta-Hydrolases"/>
    <property type="match status" value="1"/>
</dbReference>
<dbReference type="GO" id="GO:0005737">
    <property type="term" value="C:cytoplasm"/>
    <property type="evidence" value="ECO:0007669"/>
    <property type="project" value="TreeGrafter"/>
</dbReference>
<dbReference type="AlphaFoldDB" id="A0A8J5XY55"/>
<protein>
    <recommendedName>
        <fullName evidence="2">Phospholipase/carboxylesterase/thioesterase domain-containing protein</fullName>
    </recommendedName>
</protein>
<dbReference type="Gene3D" id="3.40.50.1820">
    <property type="entry name" value="alpha/beta hydrolase"/>
    <property type="match status" value="1"/>
</dbReference>
<name>A0A8J5XY55_DIALT</name>
<comment type="similarity">
    <text evidence="1">Belongs to the AB hydrolase superfamily. AB hydrolase 2 family.</text>
</comment>
<evidence type="ECO:0000313" key="3">
    <source>
        <dbReference type="EMBL" id="KAG8470922.1"/>
    </source>
</evidence>
<dbReference type="GO" id="GO:0008474">
    <property type="term" value="F:palmitoyl-(protein) hydrolase activity"/>
    <property type="evidence" value="ECO:0007669"/>
    <property type="project" value="TreeGrafter"/>
</dbReference>
<dbReference type="GO" id="GO:0052689">
    <property type="term" value="F:carboxylic ester hydrolase activity"/>
    <property type="evidence" value="ECO:0007669"/>
    <property type="project" value="TreeGrafter"/>
</dbReference>
<evidence type="ECO:0000259" key="2">
    <source>
        <dbReference type="Pfam" id="PF02230"/>
    </source>
</evidence>
<comment type="caution">
    <text evidence="3">The sequence shown here is derived from an EMBL/GenBank/DDBJ whole genome shotgun (WGS) entry which is preliminary data.</text>
</comment>
<evidence type="ECO:0000256" key="1">
    <source>
        <dbReference type="ARBA" id="ARBA00006499"/>
    </source>
</evidence>
<sequence length="363" mass="38467">MELLSGRVMVLHGLKASSELNGCHVEVLASAPCDERSRVAARALDTSERKLLVKASNMRPRGPYERTRPLAELAPALAPFVYVRSADGLETNLLVLLHGLGDTAENFAGFGRKLELPQTSLLALTAPSKLPFEMGSGWYAAFEQDGSPIAEPARPGDRRRAEGLRASRIAVQTVLRGLVDRCNWRPSELFILGFSQGGTVALDVATHSASPPFGGAVGLSSACLLAEQDGCKDGRSEQTALRAPLLSLHGTLDEVVPITLSRATHDALRARLAAAPPTARADGAAPVRLGRDGGEAPQHEFVELAGGRHTTPQSAEHVRPLIAFFGRHLLSRSPTLEADAGVIEVTRGVGVASLHAHAESPIL</sequence>
<dbReference type="PANTHER" id="PTHR10655">
    <property type="entry name" value="LYSOPHOSPHOLIPASE-RELATED"/>
    <property type="match status" value="1"/>
</dbReference>
<dbReference type="OrthoDB" id="437457at2759"/>
<evidence type="ECO:0000313" key="4">
    <source>
        <dbReference type="Proteomes" id="UP000751190"/>
    </source>
</evidence>
<dbReference type="EMBL" id="JAGTXO010000001">
    <property type="protein sequence ID" value="KAG8470922.1"/>
    <property type="molecule type" value="Genomic_DNA"/>
</dbReference>
<dbReference type="InterPro" id="IPR029058">
    <property type="entry name" value="AB_hydrolase_fold"/>
</dbReference>